<feature type="transmembrane region" description="Helical" evidence="1">
    <location>
        <begin position="148"/>
        <end position="167"/>
    </location>
</feature>
<keyword evidence="1" id="KW-1133">Transmembrane helix</keyword>
<dbReference type="STRING" id="35623.Aocu_03280"/>
<dbReference type="NCBIfam" id="TIGR04518">
    <property type="entry name" value="ECF_S_folT_fam"/>
    <property type="match status" value="1"/>
</dbReference>
<keyword evidence="1" id="KW-0812">Transmembrane</keyword>
<dbReference type="Gene3D" id="1.10.1760.20">
    <property type="match status" value="1"/>
</dbReference>
<dbReference type="EMBL" id="LK028559">
    <property type="protein sequence ID" value="CDR30401.1"/>
    <property type="molecule type" value="Genomic_DNA"/>
</dbReference>
<dbReference type="GO" id="GO:0022857">
    <property type="term" value="F:transmembrane transporter activity"/>
    <property type="evidence" value="ECO:0007669"/>
    <property type="project" value="InterPro"/>
</dbReference>
<name>A0A061AFR0_9MOLU</name>
<dbReference type="OrthoDB" id="384732at2"/>
<evidence type="ECO:0000313" key="3">
    <source>
        <dbReference type="Proteomes" id="UP000032434"/>
    </source>
</evidence>
<feature type="transmembrane region" description="Helical" evidence="1">
    <location>
        <begin position="76"/>
        <end position="96"/>
    </location>
</feature>
<reference evidence="3" key="1">
    <citation type="submission" date="2014-05" db="EMBL/GenBank/DDBJ databases">
        <authorList>
            <person name="Kube M."/>
        </authorList>
    </citation>
    <scope>NUCLEOTIDE SEQUENCE [LARGE SCALE GENOMIC DNA]</scope>
</reference>
<evidence type="ECO:0000256" key="1">
    <source>
        <dbReference type="SAM" id="Phobius"/>
    </source>
</evidence>
<dbReference type="PATRIC" id="fig|35623.3.peg.328"/>
<dbReference type="InterPro" id="IPR030949">
    <property type="entry name" value="ECF_S_folate_fam"/>
</dbReference>
<feature type="transmembrane region" description="Helical" evidence="1">
    <location>
        <begin position="38"/>
        <end position="56"/>
    </location>
</feature>
<evidence type="ECO:0000313" key="2">
    <source>
        <dbReference type="EMBL" id="CDR30401.1"/>
    </source>
</evidence>
<dbReference type="Proteomes" id="UP000032434">
    <property type="component" value="Chromosome 1"/>
</dbReference>
<dbReference type="InParanoid" id="A0A061AFR0"/>
<keyword evidence="1" id="KW-0472">Membrane</keyword>
<proteinExistence type="predicted"/>
<organism evidence="2 3">
    <name type="scientific">Acholeplasma oculi</name>
    <dbReference type="NCBI Taxonomy" id="35623"/>
    <lineage>
        <taxon>Bacteria</taxon>
        <taxon>Bacillati</taxon>
        <taxon>Mycoplasmatota</taxon>
        <taxon>Mollicutes</taxon>
        <taxon>Acholeplasmatales</taxon>
        <taxon>Acholeplasmataceae</taxon>
        <taxon>Acholeplasma</taxon>
    </lineage>
</organism>
<feature type="transmembrane region" description="Helical" evidence="1">
    <location>
        <begin position="6"/>
        <end position="26"/>
    </location>
</feature>
<dbReference type="AlphaFoldDB" id="A0A061AFR0"/>
<sequence>MVQKTLRKLTLAAILTAISIVLDIVFKTIVPQGISFGFPFYSIPLVIGSIVLGPIYGGMMGFLSDAIGFYASASTYPFDILFSLQAMSWGVIPFFIAKRHSKWWVILIAITITHITATSLSTFANFMSSYAFNGGDINAALIYAFKNVPLRLLMMPVNIIVITYVTTIMNRRLEPLYVEFFQDKKILNT</sequence>
<dbReference type="KEGG" id="aoc:Aocu_03280"/>
<dbReference type="InterPro" id="IPR024529">
    <property type="entry name" value="ECF_trnsprt_substrate-spec"/>
</dbReference>
<gene>
    <name evidence="2" type="ORF">Aocu_03280</name>
</gene>
<accession>A0A061AFR0</accession>
<keyword evidence="3" id="KW-1185">Reference proteome</keyword>
<dbReference type="HOGENOM" id="CLU_131914_0_0_14"/>
<protein>
    <submittedName>
        <fullName evidence="2">ECF transporter, substrate-specific component</fullName>
    </submittedName>
</protein>
<dbReference type="Pfam" id="PF12822">
    <property type="entry name" value="ECF_trnsprt"/>
    <property type="match status" value="1"/>
</dbReference>
<feature type="transmembrane region" description="Helical" evidence="1">
    <location>
        <begin position="103"/>
        <end position="128"/>
    </location>
</feature>
<dbReference type="RefSeq" id="WP_045748956.1">
    <property type="nucleotide sequence ID" value="NZ_FUZK01000002.1"/>
</dbReference>